<evidence type="ECO:0000256" key="8">
    <source>
        <dbReference type="SAM" id="MobiDB-lite"/>
    </source>
</evidence>
<evidence type="ECO:0000256" key="1">
    <source>
        <dbReference type="ARBA" id="ARBA00006540"/>
    </source>
</evidence>
<protein>
    <recommendedName>
        <fullName evidence="6 7">50S ribosomal protein L3</fullName>
    </recommendedName>
</protein>
<evidence type="ECO:0000256" key="2">
    <source>
        <dbReference type="ARBA" id="ARBA00022730"/>
    </source>
</evidence>
<evidence type="ECO:0000256" key="3">
    <source>
        <dbReference type="ARBA" id="ARBA00022884"/>
    </source>
</evidence>
<dbReference type="EMBL" id="RCOR01000014">
    <property type="protein sequence ID" value="RSN70066.1"/>
    <property type="molecule type" value="Genomic_DNA"/>
</dbReference>
<comment type="caution">
    <text evidence="9">The sequence shown here is derived from an EMBL/GenBank/DDBJ whole genome shotgun (WGS) entry which is preliminary data.</text>
</comment>
<feature type="region of interest" description="Disordered" evidence="8">
    <location>
        <begin position="1"/>
        <end position="24"/>
    </location>
</feature>
<name>A0A3R9RJD4_9CREN</name>
<keyword evidence="5" id="KW-0687">Ribonucleoprotein</keyword>
<dbReference type="InterPro" id="IPR009000">
    <property type="entry name" value="Transl_B-barrel_sf"/>
</dbReference>
<accession>A0A3R9RJD4</accession>
<dbReference type="NCBIfam" id="TIGR03626">
    <property type="entry name" value="L3_arch"/>
    <property type="match status" value="1"/>
</dbReference>
<dbReference type="NCBIfam" id="NF003261">
    <property type="entry name" value="PRK04231.1"/>
    <property type="match status" value="1"/>
</dbReference>
<dbReference type="Proteomes" id="UP000278149">
    <property type="component" value="Unassembled WGS sequence"/>
</dbReference>
<dbReference type="Gene3D" id="4.10.960.10">
    <property type="entry name" value="Ribosomal protein L3, domain 3"/>
    <property type="match status" value="1"/>
</dbReference>
<dbReference type="InterPro" id="IPR044892">
    <property type="entry name" value="Ribosomal_L3_dom_3_arc_sf"/>
</dbReference>
<keyword evidence="3" id="KW-0694">RNA-binding</keyword>
<comment type="similarity">
    <text evidence="1">Belongs to the universal ribosomal protein uL3 family.</text>
</comment>
<dbReference type="InterPro" id="IPR045077">
    <property type="entry name" value="L3_arc_euk"/>
</dbReference>
<organism evidence="9 10">
    <name type="scientific">Candidatus Korarchaeum cryptofilum</name>
    <dbReference type="NCBI Taxonomy" id="498846"/>
    <lineage>
        <taxon>Archaea</taxon>
        <taxon>Thermoproteota</taxon>
        <taxon>Candidatus Korarchaeia</taxon>
        <taxon>Candidatus Korarchaeales</taxon>
        <taxon>Candidatus Korarchaeaceae</taxon>
        <taxon>Candidatus Korarchaeum</taxon>
    </lineage>
</organism>
<dbReference type="SUPFAM" id="SSF50447">
    <property type="entry name" value="Translation proteins"/>
    <property type="match status" value="1"/>
</dbReference>
<keyword evidence="2" id="KW-0699">rRNA-binding</keyword>
<evidence type="ECO:0000313" key="9">
    <source>
        <dbReference type="EMBL" id="RSN70066.1"/>
    </source>
</evidence>
<dbReference type="InterPro" id="IPR000597">
    <property type="entry name" value="Ribosomal_uL3"/>
</dbReference>
<gene>
    <name evidence="9" type="ORF">D9Q81_01795</name>
</gene>
<dbReference type="PROSITE" id="PS00474">
    <property type="entry name" value="RIBOSOMAL_L3"/>
    <property type="match status" value="1"/>
</dbReference>
<evidence type="ECO:0000256" key="7">
    <source>
        <dbReference type="NCBIfam" id="TIGR03626"/>
    </source>
</evidence>
<keyword evidence="4 9" id="KW-0689">Ribosomal protein</keyword>
<dbReference type="Gene3D" id="2.40.30.10">
    <property type="entry name" value="Translation factors"/>
    <property type="match status" value="1"/>
</dbReference>
<dbReference type="InterPro" id="IPR019928">
    <property type="entry name" value="Ribosomal_uL3_arc"/>
</dbReference>
<dbReference type="InterPro" id="IPR019926">
    <property type="entry name" value="Ribosomal_uL3_CS"/>
</dbReference>
<proteinExistence type="inferred from homology"/>
<evidence type="ECO:0000256" key="6">
    <source>
        <dbReference type="ARBA" id="ARBA00035457"/>
    </source>
</evidence>
<dbReference type="PANTHER" id="PTHR11363:SF5">
    <property type="entry name" value="LARGE RIBOSOMAL SUBUNIT PROTEIN UL3"/>
    <property type="match status" value="1"/>
</dbReference>
<dbReference type="GO" id="GO:0003735">
    <property type="term" value="F:structural constituent of ribosome"/>
    <property type="evidence" value="ECO:0007669"/>
    <property type="project" value="UniProtKB-UniRule"/>
</dbReference>
<evidence type="ECO:0000313" key="10">
    <source>
        <dbReference type="Proteomes" id="UP000278149"/>
    </source>
</evidence>
<dbReference type="PANTHER" id="PTHR11363">
    <property type="entry name" value="60S RIBOSOMAL PROTEIN L3-RELATED"/>
    <property type="match status" value="1"/>
</dbReference>
<dbReference type="Gene3D" id="3.30.1430.10">
    <property type="match status" value="1"/>
</dbReference>
<feature type="compositionally biased region" description="Basic residues" evidence="8">
    <location>
        <begin position="13"/>
        <end position="24"/>
    </location>
</feature>
<dbReference type="GO" id="GO:0022625">
    <property type="term" value="C:cytosolic large ribosomal subunit"/>
    <property type="evidence" value="ECO:0007669"/>
    <property type="project" value="UniProtKB-UniRule"/>
</dbReference>
<evidence type="ECO:0000256" key="4">
    <source>
        <dbReference type="ARBA" id="ARBA00022980"/>
    </source>
</evidence>
<evidence type="ECO:0000256" key="5">
    <source>
        <dbReference type="ARBA" id="ARBA00023274"/>
    </source>
</evidence>
<dbReference type="AlphaFoldDB" id="A0A3R9RJD4"/>
<dbReference type="GO" id="GO:0006412">
    <property type="term" value="P:translation"/>
    <property type="evidence" value="ECO:0007669"/>
    <property type="project" value="UniProtKB-UniRule"/>
</dbReference>
<dbReference type="Pfam" id="PF00297">
    <property type="entry name" value="Ribosomal_L3"/>
    <property type="match status" value="1"/>
</dbReference>
<reference evidence="9 10" key="1">
    <citation type="submission" date="2018-10" db="EMBL/GenBank/DDBJ databases">
        <title>Co-occurring genomic capacity for anaerobic methane metabolism and dissimilatory sulfite reduction discovered in the Korarchaeota.</title>
        <authorList>
            <person name="Mckay L.J."/>
            <person name="Dlakic M."/>
            <person name="Fields M.W."/>
            <person name="Delmont T.O."/>
            <person name="Eren A.M."/>
            <person name="Jay Z.J."/>
            <person name="Klingelsmith K.B."/>
            <person name="Rusch D.B."/>
            <person name="Inskeep W.P."/>
        </authorList>
    </citation>
    <scope>NUCLEOTIDE SEQUENCE [LARGE SCALE GENOMIC DNA]</scope>
    <source>
        <strain evidence="9 10">WS</strain>
    </source>
</reference>
<sequence>MKETLINEGSIPPRKRGGLMPRRHGSLQYYPRKRAATQKALFRSYPELSVDKPTLVAFPGYKVGMVHVLLKEDRPGKLNLGQQITLASTVIETPPIEIVGFRAYKEGYYGLKPLTTALRIEKKDPISRTLTIGEGVDNFNEALSKLEGAKVSEIRILSYTRPDLAGIHKKKPEFMEIPVKGGEMEERIEFAKSLVGSQLKVDSVFKVGQLVDVTAVTKGHGWQGVVRRFGIELLRHKAGKGRWRVGSLGSRHPPYVTWRVPRAGQTGYHKRTEYNKRILMMGDLTKGDLDLSPKGGFKNYGILRSQYILLSGSVPGPAKRFVFIRHPIRPSYAELPAPEIYYVSSIGWLGR</sequence>
<dbReference type="GO" id="GO:0019843">
    <property type="term" value="F:rRNA binding"/>
    <property type="evidence" value="ECO:0007669"/>
    <property type="project" value="UniProtKB-KW"/>
</dbReference>